<accession>A0AAE4K8N8</accession>
<dbReference type="AlphaFoldDB" id="A0AAE4K8N8"/>
<keyword evidence="1" id="KW-0472">Membrane</keyword>
<name>A0AAE4K8N8_9BURK</name>
<dbReference type="RefSeq" id="WP_166675521.1">
    <property type="nucleotide sequence ID" value="NZ_JAVLSM010000015.1"/>
</dbReference>
<comment type="caution">
    <text evidence="2">The sequence shown here is derived from an EMBL/GenBank/DDBJ whole genome shotgun (WGS) entry which is preliminary data.</text>
</comment>
<keyword evidence="1" id="KW-1133">Transmembrane helix</keyword>
<gene>
    <name evidence="2" type="ORF">RJN63_23770</name>
</gene>
<keyword evidence="1" id="KW-0812">Transmembrane</keyword>
<dbReference type="EMBL" id="JAVRAA010000016">
    <property type="protein sequence ID" value="MDT0339868.1"/>
    <property type="molecule type" value="Genomic_DNA"/>
</dbReference>
<organism evidence="2">
    <name type="scientific">Herbaspirillum huttiense subsp. nephrolepidis</name>
    <dbReference type="NCBI Taxonomy" id="3075126"/>
    <lineage>
        <taxon>Bacteria</taxon>
        <taxon>Pseudomonadati</taxon>
        <taxon>Pseudomonadota</taxon>
        <taxon>Betaproteobacteria</taxon>
        <taxon>Burkholderiales</taxon>
        <taxon>Oxalobacteraceae</taxon>
        <taxon>Herbaspirillum</taxon>
    </lineage>
</organism>
<sequence length="45" mass="4859">MHTAILNEDTGLTMKLKTRHLAVLGVTATFLAIRLIENLVPTLAG</sequence>
<evidence type="ECO:0000256" key="1">
    <source>
        <dbReference type="SAM" id="Phobius"/>
    </source>
</evidence>
<protein>
    <submittedName>
        <fullName evidence="2">Uncharacterized protein</fullName>
    </submittedName>
</protein>
<evidence type="ECO:0000313" key="2">
    <source>
        <dbReference type="EMBL" id="MDT0339868.1"/>
    </source>
</evidence>
<proteinExistence type="predicted"/>
<feature type="transmembrane region" description="Helical" evidence="1">
    <location>
        <begin position="21"/>
        <end position="40"/>
    </location>
</feature>
<reference evidence="2" key="1">
    <citation type="submission" date="2023-02" db="EMBL/GenBank/DDBJ databases">
        <title>Description of Herbaspirillum huttiense subsp. nephrolepsisexaltata and Herbaspirillum huttiense subsp. lycopersicon.</title>
        <authorList>
            <person name="Poudel M."/>
            <person name="Sharma A."/>
            <person name="Goss E."/>
            <person name="Tapia J.H."/>
            <person name="Harmon C.M."/>
            <person name="Jones J.B."/>
        </authorList>
    </citation>
    <scope>NUCLEOTIDE SEQUENCE</scope>
    <source>
        <strain evidence="2">NC40101</strain>
    </source>
</reference>